<evidence type="ECO:0000259" key="2">
    <source>
        <dbReference type="Pfam" id="PF13202"/>
    </source>
</evidence>
<keyword evidence="4" id="KW-1185">Reference proteome</keyword>
<dbReference type="GO" id="GO:0005509">
    <property type="term" value="F:calcium ion binding"/>
    <property type="evidence" value="ECO:0007669"/>
    <property type="project" value="InterPro"/>
</dbReference>
<comment type="caution">
    <text evidence="3">The sequence shown here is derived from an EMBL/GenBank/DDBJ whole genome shotgun (WGS) entry which is preliminary data.</text>
</comment>
<dbReference type="SUPFAM" id="SSF47473">
    <property type="entry name" value="EF-hand"/>
    <property type="match status" value="1"/>
</dbReference>
<feature type="signal peptide" evidence="1">
    <location>
        <begin position="1"/>
        <end position="22"/>
    </location>
</feature>
<evidence type="ECO:0000256" key="1">
    <source>
        <dbReference type="SAM" id="SignalP"/>
    </source>
</evidence>
<gene>
    <name evidence="3" type="ORF">DFQ59_103138</name>
</gene>
<dbReference type="InterPro" id="IPR011992">
    <property type="entry name" value="EF-hand-dom_pair"/>
</dbReference>
<organism evidence="3 4">
    <name type="scientific">Thioalbus denitrificans</name>
    <dbReference type="NCBI Taxonomy" id="547122"/>
    <lineage>
        <taxon>Bacteria</taxon>
        <taxon>Pseudomonadati</taxon>
        <taxon>Pseudomonadota</taxon>
        <taxon>Gammaproteobacteria</taxon>
        <taxon>Chromatiales</taxon>
        <taxon>Ectothiorhodospiraceae</taxon>
        <taxon>Thioalbus</taxon>
    </lineage>
</organism>
<dbReference type="Gene3D" id="1.10.238.10">
    <property type="entry name" value="EF-hand"/>
    <property type="match status" value="1"/>
</dbReference>
<feature type="chain" id="PRO_5016843037" evidence="1">
    <location>
        <begin position="23"/>
        <end position="89"/>
    </location>
</feature>
<sequence length="89" mass="9292">MTNIKFASAALILALATGAAFAAGMEEKAQAPATGFEQMDTNHDGLISKEEGALREDVATLWEAADANKDGSLDAAEFSAFETTEPAQQ</sequence>
<reference evidence="3 4" key="1">
    <citation type="submission" date="2018-07" db="EMBL/GenBank/DDBJ databases">
        <title>Genomic Encyclopedia of Type Strains, Phase IV (KMG-IV): sequencing the most valuable type-strain genomes for metagenomic binning, comparative biology and taxonomic classification.</title>
        <authorList>
            <person name="Goeker M."/>
        </authorList>
    </citation>
    <scope>NUCLEOTIDE SEQUENCE [LARGE SCALE GENOMIC DNA]</scope>
    <source>
        <strain evidence="3 4">DSM 26407</strain>
    </source>
</reference>
<evidence type="ECO:0000313" key="4">
    <source>
        <dbReference type="Proteomes" id="UP000252707"/>
    </source>
</evidence>
<dbReference type="PROSITE" id="PS00018">
    <property type="entry name" value="EF_HAND_1"/>
    <property type="match status" value="1"/>
</dbReference>
<dbReference type="Pfam" id="PF13202">
    <property type="entry name" value="EF-hand_5"/>
    <property type="match status" value="2"/>
</dbReference>
<dbReference type="Proteomes" id="UP000252707">
    <property type="component" value="Unassembled WGS sequence"/>
</dbReference>
<dbReference type="InterPro" id="IPR002048">
    <property type="entry name" value="EF_hand_dom"/>
</dbReference>
<proteinExistence type="predicted"/>
<keyword evidence="1" id="KW-0732">Signal</keyword>
<protein>
    <submittedName>
        <fullName evidence="3">EF hand domain-containing protein</fullName>
    </submittedName>
</protein>
<dbReference type="EMBL" id="QPJY01000003">
    <property type="protein sequence ID" value="RCX31174.1"/>
    <property type="molecule type" value="Genomic_DNA"/>
</dbReference>
<dbReference type="InterPro" id="IPR018247">
    <property type="entry name" value="EF_Hand_1_Ca_BS"/>
</dbReference>
<dbReference type="RefSeq" id="WP_170142100.1">
    <property type="nucleotide sequence ID" value="NZ_QPJY01000003.1"/>
</dbReference>
<dbReference type="AlphaFoldDB" id="A0A369CH60"/>
<accession>A0A369CH60</accession>
<name>A0A369CH60_9GAMM</name>
<feature type="domain" description="EF-hand" evidence="2">
    <location>
        <begin position="64"/>
        <end position="81"/>
    </location>
</feature>
<feature type="domain" description="EF-hand" evidence="2">
    <location>
        <begin position="36"/>
        <end position="51"/>
    </location>
</feature>
<evidence type="ECO:0000313" key="3">
    <source>
        <dbReference type="EMBL" id="RCX31174.1"/>
    </source>
</evidence>